<sequence>FSSVPSPTSSASSLDSPLSKTHVIGGFCPGGGDSDGDGHRSLVDRFEKPAPPSPFRPITSLDSPVSLVDSPMAEKGCLSGVDSPMAEKGCLSGVDSPMAEKGCLS</sequence>
<evidence type="ECO:0000256" key="1">
    <source>
        <dbReference type="SAM" id="MobiDB-lite"/>
    </source>
</evidence>
<feature type="compositionally biased region" description="Basic and acidic residues" evidence="1">
    <location>
        <begin position="36"/>
        <end position="48"/>
    </location>
</feature>
<reference evidence="2" key="1">
    <citation type="submission" date="2020-11" db="EMBL/GenBank/DDBJ databases">
        <authorList>
            <person name="Tran Van P."/>
        </authorList>
    </citation>
    <scope>NUCLEOTIDE SEQUENCE</scope>
</reference>
<protein>
    <submittedName>
        <fullName evidence="2">Uncharacterized protein</fullName>
    </submittedName>
</protein>
<dbReference type="AlphaFoldDB" id="A0A7R8X3E3"/>
<accession>A0A7R8X3E3</accession>
<gene>
    <name evidence="2" type="ORF">CTOB1V02_LOCUS17582</name>
</gene>
<feature type="non-terminal residue" evidence="2">
    <location>
        <position position="105"/>
    </location>
</feature>
<feature type="region of interest" description="Disordered" evidence="1">
    <location>
        <begin position="24"/>
        <end position="67"/>
    </location>
</feature>
<feature type="non-terminal residue" evidence="2">
    <location>
        <position position="1"/>
    </location>
</feature>
<name>A0A7R8X3E3_9CRUS</name>
<organism evidence="2">
    <name type="scientific">Cyprideis torosa</name>
    <dbReference type="NCBI Taxonomy" id="163714"/>
    <lineage>
        <taxon>Eukaryota</taxon>
        <taxon>Metazoa</taxon>
        <taxon>Ecdysozoa</taxon>
        <taxon>Arthropoda</taxon>
        <taxon>Crustacea</taxon>
        <taxon>Oligostraca</taxon>
        <taxon>Ostracoda</taxon>
        <taxon>Podocopa</taxon>
        <taxon>Podocopida</taxon>
        <taxon>Cytherocopina</taxon>
        <taxon>Cytheroidea</taxon>
        <taxon>Cytherideidae</taxon>
        <taxon>Cyprideis</taxon>
    </lineage>
</organism>
<proteinExistence type="predicted"/>
<evidence type="ECO:0000313" key="2">
    <source>
        <dbReference type="EMBL" id="CAD7239767.1"/>
    </source>
</evidence>
<dbReference type="EMBL" id="OB740384">
    <property type="protein sequence ID" value="CAD7239767.1"/>
    <property type="molecule type" value="Genomic_DNA"/>
</dbReference>